<feature type="domain" description="HTH LytTR-type" evidence="3">
    <location>
        <begin position="139"/>
        <end position="237"/>
    </location>
</feature>
<dbReference type="PROSITE" id="PS50110">
    <property type="entry name" value="RESPONSE_REGULATORY"/>
    <property type="match status" value="1"/>
</dbReference>
<name>A0ABT8VMZ6_9FLAO</name>
<dbReference type="InterPro" id="IPR046947">
    <property type="entry name" value="LytR-like"/>
</dbReference>
<feature type="modified residue" description="4-aspartylphosphate" evidence="1">
    <location>
        <position position="56"/>
    </location>
</feature>
<evidence type="ECO:0000313" key="4">
    <source>
        <dbReference type="EMBL" id="MDO3693336.1"/>
    </source>
</evidence>
<proteinExistence type="predicted"/>
<evidence type="ECO:0000256" key="1">
    <source>
        <dbReference type="PROSITE-ProRule" id="PRU00169"/>
    </source>
</evidence>
<dbReference type="GO" id="GO:0003677">
    <property type="term" value="F:DNA binding"/>
    <property type="evidence" value="ECO:0007669"/>
    <property type="project" value="UniProtKB-KW"/>
</dbReference>
<sequence length="238" mass="28025">MKIHHALVIDKDISNHHIIENLCSENFFIDIKKSFTDSIEAFKYVIENNVDLIFIDIEMPKLNGLDFIKNTTKKVNYIIISSKKDYAYDLIGNNNVVGYILKPLKEHIFKSKVTEFVKNSRIERTIQKENSLFQKQNEIFIKYERKIIKINTTDIILIESKGDYVYIKTSCKNYIIKSTLKRIDEKLPSNEFLRVHKSYVINISKINEIQNNTIVINKEQIPLSKKLSKRLRELINII</sequence>
<dbReference type="InterPro" id="IPR011006">
    <property type="entry name" value="CheY-like_superfamily"/>
</dbReference>
<evidence type="ECO:0000313" key="5">
    <source>
        <dbReference type="Proteomes" id="UP001168642"/>
    </source>
</evidence>
<dbReference type="PANTHER" id="PTHR37299">
    <property type="entry name" value="TRANSCRIPTIONAL REGULATOR-RELATED"/>
    <property type="match status" value="1"/>
</dbReference>
<dbReference type="SMART" id="SM00448">
    <property type="entry name" value="REC"/>
    <property type="match status" value="1"/>
</dbReference>
<accession>A0ABT8VMZ6</accession>
<dbReference type="SUPFAM" id="SSF52172">
    <property type="entry name" value="CheY-like"/>
    <property type="match status" value="1"/>
</dbReference>
<dbReference type="Pfam" id="PF04397">
    <property type="entry name" value="LytTR"/>
    <property type="match status" value="1"/>
</dbReference>
<organism evidence="4 5">
    <name type="scientific">Wenyingzhuangia gilva</name>
    <dbReference type="NCBI Taxonomy" id="3057677"/>
    <lineage>
        <taxon>Bacteria</taxon>
        <taxon>Pseudomonadati</taxon>
        <taxon>Bacteroidota</taxon>
        <taxon>Flavobacteriia</taxon>
        <taxon>Flavobacteriales</taxon>
        <taxon>Flavobacteriaceae</taxon>
        <taxon>Wenyingzhuangia</taxon>
    </lineage>
</organism>
<dbReference type="Pfam" id="PF00072">
    <property type="entry name" value="Response_reg"/>
    <property type="match status" value="1"/>
</dbReference>
<keyword evidence="1" id="KW-0597">Phosphoprotein</keyword>
<dbReference type="PANTHER" id="PTHR37299:SF1">
    <property type="entry name" value="STAGE 0 SPORULATION PROTEIN A HOMOLOG"/>
    <property type="match status" value="1"/>
</dbReference>
<evidence type="ECO:0000259" key="3">
    <source>
        <dbReference type="PROSITE" id="PS50930"/>
    </source>
</evidence>
<feature type="domain" description="Response regulatory" evidence="2">
    <location>
        <begin position="5"/>
        <end position="117"/>
    </location>
</feature>
<reference evidence="4" key="1">
    <citation type="submission" date="2023-07" db="EMBL/GenBank/DDBJ databases">
        <title>Wenyingzhuangia sp. chi5 genome sequencing and assembly.</title>
        <authorList>
            <person name="Park S."/>
        </authorList>
    </citation>
    <scope>NUCLEOTIDE SEQUENCE</scope>
    <source>
        <strain evidence="4">Chi5</strain>
    </source>
</reference>
<dbReference type="RefSeq" id="WP_302882608.1">
    <property type="nucleotide sequence ID" value="NZ_JAUMIT010000001.1"/>
</dbReference>
<dbReference type="SMART" id="SM00850">
    <property type="entry name" value="LytTR"/>
    <property type="match status" value="1"/>
</dbReference>
<gene>
    <name evidence="4" type="ORF">QVZ41_00545</name>
</gene>
<dbReference type="InterPro" id="IPR007492">
    <property type="entry name" value="LytTR_DNA-bd_dom"/>
</dbReference>
<dbReference type="Gene3D" id="2.40.50.1020">
    <property type="entry name" value="LytTr DNA-binding domain"/>
    <property type="match status" value="1"/>
</dbReference>
<comment type="caution">
    <text evidence="4">The sequence shown here is derived from an EMBL/GenBank/DDBJ whole genome shotgun (WGS) entry which is preliminary data.</text>
</comment>
<protein>
    <submittedName>
        <fullName evidence="4">LytTR family DNA-binding domain-containing protein</fullName>
    </submittedName>
</protein>
<dbReference type="EMBL" id="JAUMIT010000001">
    <property type="protein sequence ID" value="MDO3693336.1"/>
    <property type="molecule type" value="Genomic_DNA"/>
</dbReference>
<dbReference type="PROSITE" id="PS50930">
    <property type="entry name" value="HTH_LYTTR"/>
    <property type="match status" value="1"/>
</dbReference>
<dbReference type="Gene3D" id="3.40.50.2300">
    <property type="match status" value="1"/>
</dbReference>
<keyword evidence="4" id="KW-0238">DNA-binding</keyword>
<evidence type="ECO:0000259" key="2">
    <source>
        <dbReference type="PROSITE" id="PS50110"/>
    </source>
</evidence>
<dbReference type="Proteomes" id="UP001168642">
    <property type="component" value="Unassembled WGS sequence"/>
</dbReference>
<keyword evidence="5" id="KW-1185">Reference proteome</keyword>
<dbReference type="InterPro" id="IPR001789">
    <property type="entry name" value="Sig_transdc_resp-reg_receiver"/>
</dbReference>